<feature type="chain" id="PRO_5002162041" description="Lipoprotein" evidence="1">
    <location>
        <begin position="20"/>
        <end position="165"/>
    </location>
</feature>
<evidence type="ECO:0000313" key="3">
    <source>
        <dbReference type="Proteomes" id="UP000031599"/>
    </source>
</evidence>
<dbReference type="EMBL" id="JMCC02000049">
    <property type="protein sequence ID" value="KIG15658.1"/>
    <property type="molecule type" value="Genomic_DNA"/>
</dbReference>
<protein>
    <recommendedName>
        <fullName evidence="4">Lipoprotein</fullName>
    </recommendedName>
</protein>
<gene>
    <name evidence="2" type="ORF">DB30_05406</name>
</gene>
<evidence type="ECO:0008006" key="4">
    <source>
        <dbReference type="Google" id="ProtNLM"/>
    </source>
</evidence>
<organism evidence="2 3">
    <name type="scientific">Enhygromyxa salina</name>
    <dbReference type="NCBI Taxonomy" id="215803"/>
    <lineage>
        <taxon>Bacteria</taxon>
        <taxon>Pseudomonadati</taxon>
        <taxon>Myxococcota</taxon>
        <taxon>Polyangia</taxon>
        <taxon>Nannocystales</taxon>
        <taxon>Nannocystaceae</taxon>
        <taxon>Enhygromyxa</taxon>
    </lineage>
</organism>
<sequence>MVAAALIGVAFAGTTAACARPPATNPPTHEALVTEHMQGNYAAVLRWCPMILADRGADPAQSSWCLFGYPAALRLTLDTEQALKFIGRVCTDTSSAALADPGFRTSYVREVARWYALPMRLQRQDRALARGLPATVAAFSEACQVDPVLVSTGLDTALPTRRLAR</sequence>
<dbReference type="Proteomes" id="UP000031599">
    <property type="component" value="Unassembled WGS sequence"/>
</dbReference>
<keyword evidence="1" id="KW-0732">Signal</keyword>
<dbReference type="RefSeq" id="WP_052551262.1">
    <property type="nucleotide sequence ID" value="NZ_JMCC02000049.1"/>
</dbReference>
<dbReference type="AlphaFoldDB" id="A0A0C1ZX59"/>
<accession>A0A0C1ZX59</accession>
<evidence type="ECO:0000313" key="2">
    <source>
        <dbReference type="EMBL" id="KIG15658.1"/>
    </source>
</evidence>
<proteinExistence type="predicted"/>
<evidence type="ECO:0000256" key="1">
    <source>
        <dbReference type="SAM" id="SignalP"/>
    </source>
</evidence>
<feature type="signal peptide" evidence="1">
    <location>
        <begin position="1"/>
        <end position="19"/>
    </location>
</feature>
<reference evidence="2 3" key="1">
    <citation type="submission" date="2014-12" db="EMBL/GenBank/DDBJ databases">
        <title>Genome assembly of Enhygromyxa salina DSM 15201.</title>
        <authorList>
            <person name="Sharma G."/>
            <person name="Subramanian S."/>
        </authorList>
    </citation>
    <scope>NUCLEOTIDE SEQUENCE [LARGE SCALE GENOMIC DNA]</scope>
    <source>
        <strain evidence="2 3">DSM 15201</strain>
    </source>
</reference>
<name>A0A0C1ZX59_9BACT</name>
<comment type="caution">
    <text evidence="2">The sequence shown here is derived from an EMBL/GenBank/DDBJ whole genome shotgun (WGS) entry which is preliminary data.</text>
</comment>